<dbReference type="InterPro" id="IPR016040">
    <property type="entry name" value="NAD(P)-bd_dom"/>
</dbReference>
<evidence type="ECO:0000313" key="3">
    <source>
        <dbReference type="Proteomes" id="UP000256485"/>
    </source>
</evidence>
<dbReference type="Gene3D" id="3.40.50.720">
    <property type="entry name" value="NAD(P)-binding Rossmann-like Domain"/>
    <property type="match status" value="1"/>
</dbReference>
<dbReference type="PANTHER" id="PTHR15020:SF50">
    <property type="entry name" value="UPF0659 PROTEIN YMR090W"/>
    <property type="match status" value="1"/>
</dbReference>
<proteinExistence type="predicted"/>
<dbReference type="Proteomes" id="UP000256485">
    <property type="component" value="Unassembled WGS sequence"/>
</dbReference>
<keyword evidence="3" id="KW-1185">Reference proteome</keyword>
<protein>
    <submittedName>
        <fullName evidence="2">Nucleoside-diphosphate-sugar epimerase</fullName>
    </submittedName>
</protein>
<dbReference type="SUPFAM" id="SSF51735">
    <property type="entry name" value="NAD(P)-binding Rossmann-fold domains"/>
    <property type="match status" value="1"/>
</dbReference>
<feature type="domain" description="NAD(P)-binding" evidence="1">
    <location>
        <begin position="7"/>
        <end position="197"/>
    </location>
</feature>
<sequence>MRVVVAGGHGKVAMRLGRRLAQRGDEAVGIIRNPDQASDLSEAGMTPVVVDLEKATVEQVADVLEGADAAVFAAGAGPGSGAARKETVDRAAAVLFAAAAERAGVRRFLQVSSMGVEQVRDGGRPEGVDEVFVAYLRAKLAAEEDLRRRDLDWVIVRPGRLTNDPGTGRVRLAPRVDRSEISRDDVADVLLALLDTPAVTRVVLELVKGETPVAEAVAAHARSG</sequence>
<dbReference type="Pfam" id="PF13460">
    <property type="entry name" value="NAD_binding_10"/>
    <property type="match status" value="1"/>
</dbReference>
<dbReference type="OrthoDB" id="4248066at2"/>
<evidence type="ECO:0000313" key="2">
    <source>
        <dbReference type="EMBL" id="REF35040.1"/>
    </source>
</evidence>
<dbReference type="EMBL" id="QTUC01000001">
    <property type="protein sequence ID" value="REF35040.1"/>
    <property type="molecule type" value="Genomic_DNA"/>
</dbReference>
<comment type="caution">
    <text evidence="2">The sequence shown here is derived from an EMBL/GenBank/DDBJ whole genome shotgun (WGS) entry which is preliminary data.</text>
</comment>
<gene>
    <name evidence="2" type="ORF">DFJ64_0409</name>
</gene>
<dbReference type="PANTHER" id="PTHR15020">
    <property type="entry name" value="FLAVIN REDUCTASE-RELATED"/>
    <property type="match status" value="1"/>
</dbReference>
<reference evidence="2 3" key="1">
    <citation type="submission" date="2018-08" db="EMBL/GenBank/DDBJ databases">
        <title>Sequencing the genomes of 1000 actinobacteria strains.</title>
        <authorList>
            <person name="Klenk H.-P."/>
        </authorList>
    </citation>
    <scope>NUCLEOTIDE SEQUENCE [LARGE SCALE GENOMIC DNA]</scope>
    <source>
        <strain evidence="2 3">DSM 22891</strain>
    </source>
</reference>
<dbReference type="InterPro" id="IPR036291">
    <property type="entry name" value="NAD(P)-bd_dom_sf"/>
</dbReference>
<name>A0A3D9V4B9_THECX</name>
<organism evidence="2 3">
    <name type="scientific">Thermasporomyces composti</name>
    <dbReference type="NCBI Taxonomy" id="696763"/>
    <lineage>
        <taxon>Bacteria</taxon>
        <taxon>Bacillati</taxon>
        <taxon>Actinomycetota</taxon>
        <taxon>Actinomycetes</taxon>
        <taxon>Propionibacteriales</taxon>
        <taxon>Nocardioidaceae</taxon>
        <taxon>Thermasporomyces</taxon>
    </lineage>
</organism>
<dbReference type="RefSeq" id="WP_115848897.1">
    <property type="nucleotide sequence ID" value="NZ_QTUC01000001.1"/>
</dbReference>
<dbReference type="AlphaFoldDB" id="A0A3D9V4B9"/>
<accession>A0A3D9V4B9</accession>
<evidence type="ECO:0000259" key="1">
    <source>
        <dbReference type="Pfam" id="PF13460"/>
    </source>
</evidence>